<organism evidence="5">
    <name type="scientific">hydrothermal vent metagenome</name>
    <dbReference type="NCBI Taxonomy" id="652676"/>
    <lineage>
        <taxon>unclassified sequences</taxon>
        <taxon>metagenomes</taxon>
        <taxon>ecological metagenomes</taxon>
    </lineage>
</organism>
<dbReference type="AlphaFoldDB" id="A0A3B0XGY1"/>
<sequence>MKIKTDQRIQSLNVKVGSCDAGLLNKMAQFDFSYHADASMPVSITMPVEKRFFRYGALHPVFEMNLPEGFIRYRITEKLRKHLPVDEMLFLALQGSNGIGRLSYDTPDVEHEELPGEVLAEILGWQGNESLFSELLEKYLLSTGIGGVQPKVIVPEKSSLVLPALIVKTGDEEFPDLATNEYICMKLAKACGIDTPEFWLSDNQQLFVMRRFDLSENGESLAMEDMAVLQGKSTDDRYRSSYEQVAKAISLYSTEPVADMLAFYKTFVLSCMLGNGDAHLKNFSMIYTDESDVRLSPSYDIVNTLLYNPADTLALRLGKSREFPGRNRIERFGKTMDIQHCSLLIENMADQVRTEIDNLDGYCEKIFKGMKPSLLSSLHRATTRTPLKVRPGRRYSKYP</sequence>
<gene>
    <name evidence="5" type="ORF">MNBD_GAMMA10-286</name>
</gene>
<keyword evidence="2" id="KW-0418">Kinase</keyword>
<accession>A0A3B0XGY1</accession>
<dbReference type="InterPro" id="IPR012893">
    <property type="entry name" value="HipA-like_C"/>
</dbReference>
<proteinExistence type="predicted"/>
<dbReference type="Pfam" id="PF07804">
    <property type="entry name" value="HipA_C"/>
    <property type="match status" value="1"/>
</dbReference>
<dbReference type="PANTHER" id="PTHR37419:SF1">
    <property type="entry name" value="SERINE_THREONINE-PROTEIN KINASE TOXIN HIPA"/>
    <property type="match status" value="1"/>
</dbReference>
<dbReference type="PANTHER" id="PTHR37419">
    <property type="entry name" value="SERINE/THREONINE-PROTEIN KINASE TOXIN HIPA"/>
    <property type="match status" value="1"/>
</dbReference>
<dbReference type="GO" id="GO:0005829">
    <property type="term" value="C:cytosol"/>
    <property type="evidence" value="ECO:0007669"/>
    <property type="project" value="TreeGrafter"/>
</dbReference>
<feature type="domain" description="HipA-like C-terminal" evidence="3">
    <location>
        <begin position="144"/>
        <end position="353"/>
    </location>
</feature>
<evidence type="ECO:0000256" key="2">
    <source>
        <dbReference type="ARBA" id="ARBA00022777"/>
    </source>
</evidence>
<dbReference type="InterPro" id="IPR017508">
    <property type="entry name" value="HipA_N1"/>
</dbReference>
<protein>
    <recommendedName>
        <fullName evidence="6">Toxin HigB / Protein kinase domain of HipA</fullName>
    </recommendedName>
</protein>
<dbReference type="GO" id="GO:0004674">
    <property type="term" value="F:protein serine/threonine kinase activity"/>
    <property type="evidence" value="ECO:0007669"/>
    <property type="project" value="TreeGrafter"/>
</dbReference>
<dbReference type="Pfam" id="PF13657">
    <property type="entry name" value="Couple_hipA"/>
    <property type="match status" value="1"/>
</dbReference>
<evidence type="ECO:0000313" key="5">
    <source>
        <dbReference type="EMBL" id="VAW66921.1"/>
    </source>
</evidence>
<dbReference type="EMBL" id="UOFJ01000242">
    <property type="protein sequence ID" value="VAW66921.1"/>
    <property type="molecule type" value="Genomic_DNA"/>
</dbReference>
<keyword evidence="1" id="KW-0808">Transferase</keyword>
<feature type="domain" description="HipA N-terminal subdomain 1" evidence="4">
    <location>
        <begin position="13"/>
        <end position="104"/>
    </location>
</feature>
<evidence type="ECO:0000259" key="4">
    <source>
        <dbReference type="Pfam" id="PF13657"/>
    </source>
</evidence>
<evidence type="ECO:0000259" key="3">
    <source>
        <dbReference type="Pfam" id="PF07804"/>
    </source>
</evidence>
<evidence type="ECO:0000256" key="1">
    <source>
        <dbReference type="ARBA" id="ARBA00022679"/>
    </source>
</evidence>
<dbReference type="Gene3D" id="1.10.1070.20">
    <property type="match status" value="1"/>
</dbReference>
<dbReference type="InterPro" id="IPR052028">
    <property type="entry name" value="HipA_Ser/Thr_kinase"/>
</dbReference>
<name>A0A3B0XGY1_9ZZZZ</name>
<reference evidence="5" key="1">
    <citation type="submission" date="2018-06" db="EMBL/GenBank/DDBJ databases">
        <authorList>
            <person name="Zhirakovskaya E."/>
        </authorList>
    </citation>
    <scope>NUCLEOTIDE SEQUENCE</scope>
</reference>
<evidence type="ECO:0008006" key="6">
    <source>
        <dbReference type="Google" id="ProtNLM"/>
    </source>
</evidence>